<comment type="cofactor">
    <cofactor evidence="1">
        <name>Zn(2+)</name>
        <dbReference type="ChEBI" id="CHEBI:29105"/>
    </cofactor>
</comment>
<dbReference type="KEGG" id="mya:MORIYA_4260"/>
<dbReference type="GO" id="GO:0008233">
    <property type="term" value="F:peptidase activity"/>
    <property type="evidence" value="ECO:0007669"/>
    <property type="project" value="UniProtKB-KW"/>
</dbReference>
<protein>
    <submittedName>
        <fullName evidence="9">Putative membrane associated protease</fullName>
    </submittedName>
</protein>
<evidence type="ECO:0000256" key="5">
    <source>
        <dbReference type="ARBA" id="ARBA00022989"/>
    </source>
</evidence>
<dbReference type="InterPro" id="IPR008915">
    <property type="entry name" value="Peptidase_M50"/>
</dbReference>
<comment type="similarity">
    <text evidence="3">Belongs to the peptidase M50B family.</text>
</comment>
<evidence type="ECO:0000313" key="10">
    <source>
        <dbReference type="Proteomes" id="UP000250163"/>
    </source>
</evidence>
<evidence type="ECO:0000256" key="1">
    <source>
        <dbReference type="ARBA" id="ARBA00001947"/>
    </source>
</evidence>
<feature type="domain" description="Peptidase M50" evidence="8">
    <location>
        <begin position="198"/>
        <end position="276"/>
    </location>
</feature>
<feature type="transmembrane region" description="Helical" evidence="7">
    <location>
        <begin position="224"/>
        <end position="241"/>
    </location>
</feature>
<feature type="transmembrane region" description="Helical" evidence="7">
    <location>
        <begin position="253"/>
        <end position="274"/>
    </location>
</feature>
<dbReference type="EMBL" id="LS483250">
    <property type="protein sequence ID" value="SQD80712.1"/>
    <property type="molecule type" value="Genomic_DNA"/>
</dbReference>
<sequence length="377" mass="42851">MNIEIELNLNKAEFDQPFATYRTDLSCGPTDDSPHSKISIHDPNNDISFELGRIEFTLAQLFNGQRSFTDISQCAKEQLRINVSEAKLKAFQHKLVHLGILVIEGQQSGLTRDPATGITYGPLKRYFLINLIQMNPEPILNSIYNRASWLCSKSFFVVVMVCICWAFVELFSQWGHFTRDVENIYSDSLSWLIWHYPVILTSIAFHELGHALSCRHYKVKVNDFGIGVYLLLATGWVRPVQKNWSKLTDGQRAITILMGPIASLLYAAVGILIWRLSEPNTAINSMAVVMVVASSLSLIPTLLPIFNGDTYLALTEYFEQPRLRQRSVKYCRDKLRGRAPEVIENEALLYWSVCVATFIGWILAWWGVALMVKRVIG</sequence>
<name>A0A330LWU3_9GAMM</name>
<keyword evidence="4 7" id="KW-0812">Transmembrane</keyword>
<dbReference type="Pfam" id="PF02163">
    <property type="entry name" value="Peptidase_M50"/>
    <property type="match status" value="1"/>
</dbReference>
<evidence type="ECO:0000259" key="8">
    <source>
        <dbReference type="Pfam" id="PF02163"/>
    </source>
</evidence>
<keyword evidence="6 7" id="KW-0472">Membrane</keyword>
<evidence type="ECO:0000256" key="3">
    <source>
        <dbReference type="ARBA" id="ARBA00007931"/>
    </source>
</evidence>
<dbReference type="GO" id="GO:0016020">
    <property type="term" value="C:membrane"/>
    <property type="evidence" value="ECO:0007669"/>
    <property type="project" value="UniProtKB-SubCell"/>
</dbReference>
<evidence type="ECO:0000313" key="9">
    <source>
        <dbReference type="EMBL" id="SQD80712.1"/>
    </source>
</evidence>
<evidence type="ECO:0000256" key="4">
    <source>
        <dbReference type="ARBA" id="ARBA00022692"/>
    </source>
</evidence>
<dbReference type="AlphaFoldDB" id="A0A330LWU3"/>
<keyword evidence="9" id="KW-0378">Hydrolase</keyword>
<dbReference type="CDD" id="cd05709">
    <property type="entry name" value="S2P-M50"/>
    <property type="match status" value="1"/>
</dbReference>
<dbReference type="RefSeq" id="WP_174216947.1">
    <property type="nucleotide sequence ID" value="NZ_LS483250.1"/>
</dbReference>
<keyword evidence="9" id="KW-0645">Protease</keyword>
<evidence type="ECO:0000256" key="6">
    <source>
        <dbReference type="ARBA" id="ARBA00023136"/>
    </source>
</evidence>
<keyword evidence="10" id="KW-1185">Reference proteome</keyword>
<feature type="transmembrane region" description="Helical" evidence="7">
    <location>
        <begin position="286"/>
        <end position="306"/>
    </location>
</feature>
<feature type="transmembrane region" description="Helical" evidence="7">
    <location>
        <begin position="348"/>
        <end position="372"/>
    </location>
</feature>
<feature type="transmembrane region" description="Helical" evidence="7">
    <location>
        <begin position="194"/>
        <end position="212"/>
    </location>
</feature>
<organism evidence="9 10">
    <name type="scientific">Moritella yayanosii</name>
    <dbReference type="NCBI Taxonomy" id="69539"/>
    <lineage>
        <taxon>Bacteria</taxon>
        <taxon>Pseudomonadati</taxon>
        <taxon>Pseudomonadota</taxon>
        <taxon>Gammaproteobacteria</taxon>
        <taxon>Alteromonadales</taxon>
        <taxon>Moritellaceae</taxon>
        <taxon>Moritella</taxon>
    </lineage>
</organism>
<feature type="transmembrane region" description="Helical" evidence="7">
    <location>
        <begin position="155"/>
        <end position="174"/>
    </location>
</feature>
<keyword evidence="5 7" id="KW-1133">Transmembrane helix</keyword>
<dbReference type="Proteomes" id="UP000250163">
    <property type="component" value="Chromosome MORIYA"/>
</dbReference>
<evidence type="ECO:0000256" key="7">
    <source>
        <dbReference type="SAM" id="Phobius"/>
    </source>
</evidence>
<gene>
    <name evidence="9" type="ORF">MORIYA_4260</name>
</gene>
<accession>A0A330LWU3</accession>
<dbReference type="GO" id="GO:0006508">
    <property type="term" value="P:proteolysis"/>
    <property type="evidence" value="ECO:0007669"/>
    <property type="project" value="UniProtKB-KW"/>
</dbReference>
<proteinExistence type="inferred from homology"/>
<comment type="subcellular location">
    <subcellularLocation>
        <location evidence="2">Membrane</location>
        <topology evidence="2">Multi-pass membrane protein</topology>
    </subcellularLocation>
</comment>
<evidence type="ECO:0000256" key="2">
    <source>
        <dbReference type="ARBA" id="ARBA00004141"/>
    </source>
</evidence>
<reference evidence="10" key="1">
    <citation type="submission" date="2018-05" db="EMBL/GenBank/DDBJ databases">
        <authorList>
            <person name="Cea G.-C."/>
            <person name="William W."/>
        </authorList>
    </citation>
    <scope>NUCLEOTIDE SEQUENCE [LARGE SCALE GENOMIC DNA]</scope>
    <source>
        <strain evidence="10">DB21MT 5</strain>
    </source>
</reference>